<dbReference type="AlphaFoldDB" id="A0A1I7YVN4"/>
<sequence length="166" mass="18214">MKANNDSRENSVSDGQIELLSSRVSKTKQEKISASFSGWIAYLQRRTKRGAARGEERRVRASQHRRIHPEVDSETILYSSRPNPGRLLPRVAINHLAANRGVSKCCRYAWGTQIRARGPLAKRSDYLCSVTLSLGDAALRRGSGPAVASSEQSLPLFSSVSSNFGA</sequence>
<accession>A0A1I7YVN4</accession>
<evidence type="ECO:0000313" key="2">
    <source>
        <dbReference type="WBParaSite" id="L893_g20175.t1"/>
    </source>
</evidence>
<reference evidence="2" key="1">
    <citation type="submission" date="2016-11" db="UniProtKB">
        <authorList>
            <consortium name="WormBaseParasite"/>
        </authorList>
    </citation>
    <scope>IDENTIFICATION</scope>
</reference>
<protein>
    <submittedName>
        <fullName evidence="2">Uncharacterized protein</fullName>
    </submittedName>
</protein>
<organism evidence="1 2">
    <name type="scientific">Steinernema glaseri</name>
    <dbReference type="NCBI Taxonomy" id="37863"/>
    <lineage>
        <taxon>Eukaryota</taxon>
        <taxon>Metazoa</taxon>
        <taxon>Ecdysozoa</taxon>
        <taxon>Nematoda</taxon>
        <taxon>Chromadorea</taxon>
        <taxon>Rhabditida</taxon>
        <taxon>Tylenchina</taxon>
        <taxon>Panagrolaimomorpha</taxon>
        <taxon>Strongyloidoidea</taxon>
        <taxon>Steinernematidae</taxon>
        <taxon>Steinernema</taxon>
    </lineage>
</organism>
<dbReference type="Proteomes" id="UP000095287">
    <property type="component" value="Unplaced"/>
</dbReference>
<name>A0A1I7YVN4_9BILA</name>
<keyword evidence="1" id="KW-1185">Reference proteome</keyword>
<dbReference type="WBParaSite" id="L893_g20175.t1">
    <property type="protein sequence ID" value="L893_g20175.t1"/>
    <property type="gene ID" value="L893_g20175"/>
</dbReference>
<proteinExistence type="predicted"/>
<evidence type="ECO:0000313" key="1">
    <source>
        <dbReference type="Proteomes" id="UP000095287"/>
    </source>
</evidence>